<evidence type="ECO:0000313" key="2">
    <source>
        <dbReference type="EMBL" id="TVZ74832.1"/>
    </source>
</evidence>
<dbReference type="EMBL" id="VISO01000001">
    <property type="protein sequence ID" value="TVZ74832.1"/>
    <property type="molecule type" value="Genomic_DNA"/>
</dbReference>
<organism evidence="2 3">
    <name type="scientific">Rhizobium mongolense USDA 1844</name>
    <dbReference type="NCBI Taxonomy" id="1079460"/>
    <lineage>
        <taxon>Bacteria</taxon>
        <taxon>Pseudomonadati</taxon>
        <taxon>Pseudomonadota</taxon>
        <taxon>Alphaproteobacteria</taxon>
        <taxon>Hyphomicrobiales</taxon>
        <taxon>Rhizobiaceae</taxon>
        <taxon>Rhizobium/Agrobacterium group</taxon>
        <taxon>Rhizobium</taxon>
    </lineage>
</organism>
<protein>
    <recommendedName>
        <fullName evidence="1">SMEK domain-containing protein</fullName>
    </recommendedName>
</protein>
<dbReference type="NCBIfam" id="NF033859">
    <property type="entry name" value="SMEK_N"/>
    <property type="match status" value="1"/>
</dbReference>
<reference evidence="2 3" key="1">
    <citation type="submission" date="2019-06" db="EMBL/GenBank/DDBJ databases">
        <title>Pac Bio to generate improved reference genome sequences for organisms with transposon mutant libraries (support for FEBA project).</title>
        <authorList>
            <person name="Blow M."/>
        </authorList>
    </citation>
    <scope>NUCLEOTIDE SEQUENCE [LARGE SCALE GENOMIC DNA]</scope>
    <source>
        <strain evidence="2 3">USDA 1844</strain>
    </source>
</reference>
<accession>A0A559TJP6</accession>
<dbReference type="InterPro" id="IPR047740">
    <property type="entry name" value="SMEK_dom"/>
</dbReference>
<sequence>MLTRGHLIGQIVDDLAGIAAQAQQRAQLHLFDLHVHVEDFAKEVLNRVLGLALVNLNAERSNNPGLDLGDPGSGWAFQVTGDKRGSKVKDTLDKIDADQRARYQHIRILVIGKKQGSYTFEGEPFDTFKFTVDMVWDFDDICARLMSLPIDTLTDLARYVSSETRRVRIELEVADEQGRYPTNIDHLIESQPKPRLTNASKLAAMDDRVDPAEAEKVIRLLSGRLAMLPRLTREVFWFLVERRDEKLSSGDHYRISDKKLRRIYSGDDLDGDLALLEEARLITLDEPDEPRGLYYWLILFPGDNFNTGISIIEFAEELKIDLRKVLVSLDFSDF</sequence>
<evidence type="ECO:0000259" key="1">
    <source>
        <dbReference type="Pfam" id="PF21941"/>
    </source>
</evidence>
<gene>
    <name evidence="2" type="ORF">BCL32_0154</name>
</gene>
<feature type="domain" description="SMEK" evidence="1">
    <location>
        <begin position="10"/>
        <end position="144"/>
    </location>
</feature>
<evidence type="ECO:0000313" key="3">
    <source>
        <dbReference type="Proteomes" id="UP000319824"/>
    </source>
</evidence>
<dbReference type="Pfam" id="PF21941">
    <property type="entry name" value="SMEK_N"/>
    <property type="match status" value="1"/>
</dbReference>
<dbReference type="Proteomes" id="UP000319824">
    <property type="component" value="Unassembled WGS sequence"/>
</dbReference>
<proteinExistence type="predicted"/>
<comment type="caution">
    <text evidence="2">The sequence shown here is derived from an EMBL/GenBank/DDBJ whole genome shotgun (WGS) entry which is preliminary data.</text>
</comment>
<dbReference type="RefSeq" id="WP_022718494.1">
    <property type="nucleotide sequence ID" value="NZ_ATTQ01000025.1"/>
</dbReference>
<name>A0A559TJP6_9HYPH</name>
<dbReference type="AlphaFoldDB" id="A0A559TJP6"/>